<feature type="transmembrane region" description="Helical" evidence="7">
    <location>
        <begin position="34"/>
        <end position="57"/>
    </location>
</feature>
<keyword evidence="6 7" id="KW-0472">Membrane</keyword>
<reference evidence="8 9" key="1">
    <citation type="submission" date="2018-12" db="EMBL/GenBank/DDBJ databases">
        <authorList>
            <consortium name="Pathogen Informatics"/>
        </authorList>
    </citation>
    <scope>NUCLEOTIDE SEQUENCE [LARGE SCALE GENOMIC DNA]</scope>
    <source>
        <strain evidence="8 9">NCTC8284</strain>
    </source>
</reference>
<organism evidence="8 9">
    <name type="scientific">Rodentibacter pneumotropicus</name>
    <dbReference type="NCBI Taxonomy" id="758"/>
    <lineage>
        <taxon>Bacteria</taxon>
        <taxon>Pseudomonadati</taxon>
        <taxon>Pseudomonadota</taxon>
        <taxon>Gammaproteobacteria</taxon>
        <taxon>Pasteurellales</taxon>
        <taxon>Pasteurellaceae</taxon>
        <taxon>Rodentibacter</taxon>
    </lineage>
</organism>
<comment type="similarity">
    <text evidence="2">Belongs to the NrfD family.</text>
</comment>
<evidence type="ECO:0000256" key="5">
    <source>
        <dbReference type="ARBA" id="ARBA00022989"/>
    </source>
</evidence>
<evidence type="ECO:0000313" key="9">
    <source>
        <dbReference type="Proteomes" id="UP000278733"/>
    </source>
</evidence>
<evidence type="ECO:0000256" key="6">
    <source>
        <dbReference type="ARBA" id="ARBA00023136"/>
    </source>
</evidence>
<evidence type="ECO:0000256" key="3">
    <source>
        <dbReference type="ARBA" id="ARBA00022475"/>
    </source>
</evidence>
<name>A0A3S4URP0_9PAST</name>
<dbReference type="Pfam" id="PF03916">
    <property type="entry name" value="NrfD"/>
    <property type="match status" value="1"/>
</dbReference>
<evidence type="ECO:0000256" key="4">
    <source>
        <dbReference type="ARBA" id="ARBA00022692"/>
    </source>
</evidence>
<accession>A0A3S4URP0</accession>
<keyword evidence="3" id="KW-1003">Cell membrane</keyword>
<dbReference type="Proteomes" id="UP000278733">
    <property type="component" value="Chromosome"/>
</dbReference>
<dbReference type="AlphaFoldDB" id="A0A3S4URP0"/>
<dbReference type="KEGG" id="rpne:NCTC8284_03428"/>
<evidence type="ECO:0000313" key="8">
    <source>
        <dbReference type="EMBL" id="VEH68198.1"/>
    </source>
</evidence>
<dbReference type="EMBL" id="LR134405">
    <property type="protein sequence ID" value="VEH68198.1"/>
    <property type="molecule type" value="Genomic_DNA"/>
</dbReference>
<sequence length="65" mass="7382">MGVVIFKNEIETLIRRFLPKLQFVMKLIGFTERLISPVEVILFILAAVLGLIPASYFQPLSATQF</sequence>
<dbReference type="GO" id="GO:0005886">
    <property type="term" value="C:plasma membrane"/>
    <property type="evidence" value="ECO:0007669"/>
    <property type="project" value="UniProtKB-SubCell"/>
</dbReference>
<keyword evidence="5 7" id="KW-1133">Transmembrane helix</keyword>
<protein>
    <submittedName>
        <fullName evidence="8">Cytochrome c nitrite reductase, NrfD subunit</fullName>
    </submittedName>
</protein>
<proteinExistence type="inferred from homology"/>
<gene>
    <name evidence="8" type="ORF">NCTC8284_03428</name>
</gene>
<evidence type="ECO:0000256" key="1">
    <source>
        <dbReference type="ARBA" id="ARBA00004651"/>
    </source>
</evidence>
<evidence type="ECO:0000256" key="2">
    <source>
        <dbReference type="ARBA" id="ARBA00008929"/>
    </source>
</evidence>
<comment type="subcellular location">
    <subcellularLocation>
        <location evidence="1">Cell membrane</location>
        <topology evidence="1">Multi-pass membrane protein</topology>
    </subcellularLocation>
</comment>
<dbReference type="InterPro" id="IPR005614">
    <property type="entry name" value="NrfD-like"/>
</dbReference>
<keyword evidence="4 7" id="KW-0812">Transmembrane</keyword>
<evidence type="ECO:0000256" key="7">
    <source>
        <dbReference type="SAM" id="Phobius"/>
    </source>
</evidence>